<feature type="compositionally biased region" description="Low complexity" evidence="1">
    <location>
        <begin position="79"/>
        <end position="92"/>
    </location>
</feature>
<comment type="caution">
    <text evidence="2">The sequence shown here is derived from an EMBL/GenBank/DDBJ whole genome shotgun (WGS) entry which is preliminary data.</text>
</comment>
<evidence type="ECO:0000313" key="3">
    <source>
        <dbReference type="Proteomes" id="UP001341840"/>
    </source>
</evidence>
<name>A0ABU6XTM5_9FABA</name>
<dbReference type="Proteomes" id="UP001341840">
    <property type="component" value="Unassembled WGS sequence"/>
</dbReference>
<reference evidence="2 3" key="1">
    <citation type="journal article" date="2023" name="Plants (Basel)">
        <title>Bridging the Gap: Combining Genomics and Transcriptomics Approaches to Understand Stylosanthes scabra, an Orphan Legume from the Brazilian Caatinga.</title>
        <authorList>
            <person name="Ferreira-Neto J.R.C."/>
            <person name="da Silva M.D."/>
            <person name="Binneck E."/>
            <person name="de Melo N.F."/>
            <person name="da Silva R.H."/>
            <person name="de Melo A.L.T.M."/>
            <person name="Pandolfi V."/>
            <person name="Bustamante F.O."/>
            <person name="Brasileiro-Vidal A.C."/>
            <person name="Benko-Iseppon A.M."/>
        </authorList>
    </citation>
    <scope>NUCLEOTIDE SEQUENCE [LARGE SCALE GENOMIC DNA]</scope>
    <source>
        <tissue evidence="2">Leaves</tissue>
    </source>
</reference>
<dbReference type="EMBL" id="JASCZI010213117">
    <property type="protein sequence ID" value="MED6200856.1"/>
    <property type="molecule type" value="Genomic_DNA"/>
</dbReference>
<protein>
    <submittedName>
        <fullName evidence="2">Uncharacterized protein</fullName>
    </submittedName>
</protein>
<organism evidence="2 3">
    <name type="scientific">Stylosanthes scabra</name>
    <dbReference type="NCBI Taxonomy" id="79078"/>
    <lineage>
        <taxon>Eukaryota</taxon>
        <taxon>Viridiplantae</taxon>
        <taxon>Streptophyta</taxon>
        <taxon>Embryophyta</taxon>
        <taxon>Tracheophyta</taxon>
        <taxon>Spermatophyta</taxon>
        <taxon>Magnoliopsida</taxon>
        <taxon>eudicotyledons</taxon>
        <taxon>Gunneridae</taxon>
        <taxon>Pentapetalae</taxon>
        <taxon>rosids</taxon>
        <taxon>fabids</taxon>
        <taxon>Fabales</taxon>
        <taxon>Fabaceae</taxon>
        <taxon>Papilionoideae</taxon>
        <taxon>50 kb inversion clade</taxon>
        <taxon>dalbergioids sensu lato</taxon>
        <taxon>Dalbergieae</taxon>
        <taxon>Pterocarpus clade</taxon>
        <taxon>Stylosanthes</taxon>
    </lineage>
</organism>
<evidence type="ECO:0000313" key="2">
    <source>
        <dbReference type="EMBL" id="MED6200856.1"/>
    </source>
</evidence>
<keyword evidence="3" id="KW-1185">Reference proteome</keyword>
<sequence length="108" mass="11379">MEHLMIQGSSWRRRPNNGSSEIPYNIDDPAVLEGTALIFCITAVASLPCLPLLHCHHPPPSCISPPTSIITGGMTRNGKTSTKGSAPTAAGSTAGNLSQLLLHSCFQK</sequence>
<gene>
    <name evidence="2" type="ORF">PIB30_089364</name>
</gene>
<evidence type="ECO:0000256" key="1">
    <source>
        <dbReference type="SAM" id="MobiDB-lite"/>
    </source>
</evidence>
<accession>A0ABU6XTM5</accession>
<feature type="region of interest" description="Disordered" evidence="1">
    <location>
        <begin position="73"/>
        <end position="92"/>
    </location>
</feature>
<feature type="non-terminal residue" evidence="2">
    <location>
        <position position="108"/>
    </location>
</feature>
<proteinExistence type="predicted"/>